<evidence type="ECO:0000313" key="3">
    <source>
        <dbReference type="Proteomes" id="UP000594975"/>
    </source>
</evidence>
<dbReference type="EMBL" id="CP065738">
    <property type="protein sequence ID" value="QPT53758.1"/>
    <property type="molecule type" value="Genomic_DNA"/>
</dbReference>
<dbReference type="PROSITE" id="PS51257">
    <property type="entry name" value="PROKAR_LIPOPROTEIN"/>
    <property type="match status" value="1"/>
</dbReference>
<organism evidence="2 3">
    <name type="scientific">Rothia kristinae</name>
    <dbReference type="NCBI Taxonomy" id="37923"/>
    <lineage>
        <taxon>Bacteria</taxon>
        <taxon>Bacillati</taxon>
        <taxon>Actinomycetota</taxon>
        <taxon>Actinomycetes</taxon>
        <taxon>Micrococcales</taxon>
        <taxon>Micrococcaceae</taxon>
        <taxon>Rothia</taxon>
    </lineage>
</organism>
<accession>A0A7T3F899</accession>
<evidence type="ECO:0000313" key="2">
    <source>
        <dbReference type="EMBL" id="QPT53758.1"/>
    </source>
</evidence>
<sequence length="54" mass="5729">MRSMNYVLVGLTLIVMAVVIISCAVLGTDRISAAERLSEDGLDTPGPARGPLER</sequence>
<dbReference type="GeneID" id="61261852"/>
<gene>
    <name evidence="2" type="ORF">I6G21_00620</name>
</gene>
<dbReference type="RefSeq" id="WP_165590111.1">
    <property type="nucleotide sequence ID" value="NZ_CP065738.1"/>
</dbReference>
<keyword evidence="1" id="KW-0472">Membrane</keyword>
<protein>
    <submittedName>
        <fullName evidence="2">Uncharacterized protein</fullName>
    </submittedName>
</protein>
<proteinExistence type="predicted"/>
<feature type="transmembrane region" description="Helical" evidence="1">
    <location>
        <begin position="6"/>
        <end position="27"/>
    </location>
</feature>
<dbReference type="KEGG" id="rkr:I6G21_00620"/>
<dbReference type="AlphaFoldDB" id="A0A7T3F899"/>
<reference evidence="2 3" key="1">
    <citation type="submission" date="2020-12" db="EMBL/GenBank/DDBJ databases">
        <title>FDA dAtabase for Regulatory Grade micrObial Sequences (FDA-ARGOS): Supporting development and validation of Infectious Disease Dx tests.</title>
        <authorList>
            <person name="Sproer C."/>
            <person name="Gronow S."/>
            <person name="Severitt S."/>
            <person name="Schroder I."/>
            <person name="Tallon L."/>
            <person name="Sadzewicz L."/>
            <person name="Zhao X."/>
            <person name="Boylan J."/>
            <person name="Ott S."/>
            <person name="Bowen H."/>
            <person name="Vavikolanu K."/>
            <person name="Mehta A."/>
            <person name="Aluvathingal J."/>
            <person name="Nadendla S."/>
            <person name="Lowell S."/>
            <person name="Myers T."/>
            <person name="Yan Y."/>
            <person name="Sichtig H."/>
        </authorList>
    </citation>
    <scope>NUCLEOTIDE SEQUENCE [LARGE SCALE GENOMIC DNA]</scope>
    <source>
        <strain evidence="2 3">FDAARGOS_864</strain>
    </source>
</reference>
<keyword evidence="1" id="KW-1133">Transmembrane helix</keyword>
<name>A0A7T3F899_9MICC</name>
<dbReference type="Proteomes" id="UP000594975">
    <property type="component" value="Chromosome"/>
</dbReference>
<evidence type="ECO:0000256" key="1">
    <source>
        <dbReference type="SAM" id="Phobius"/>
    </source>
</evidence>
<keyword evidence="1" id="KW-0812">Transmembrane</keyword>